<accession>A0ABS4KDZ9</accession>
<evidence type="ECO:0000256" key="5">
    <source>
        <dbReference type="ARBA" id="ARBA00022840"/>
    </source>
</evidence>
<keyword evidence="13" id="KW-1185">Reference proteome</keyword>
<dbReference type="NCBIfam" id="TIGR00420">
    <property type="entry name" value="trmU"/>
    <property type="match status" value="1"/>
</dbReference>
<evidence type="ECO:0000259" key="10">
    <source>
        <dbReference type="Pfam" id="PF20258"/>
    </source>
</evidence>
<comment type="subcellular location">
    <subcellularLocation>
        <location evidence="9">Cytoplasm</location>
    </subcellularLocation>
</comment>
<comment type="catalytic activity">
    <reaction evidence="8 9">
        <text>S-sulfanyl-L-cysteinyl-[protein] + uridine(34) in tRNA + AH2 + ATP = 2-thiouridine(34) in tRNA + L-cysteinyl-[protein] + A + AMP + diphosphate + H(+)</text>
        <dbReference type="Rhea" id="RHEA:47032"/>
        <dbReference type="Rhea" id="RHEA-COMP:10131"/>
        <dbReference type="Rhea" id="RHEA-COMP:11726"/>
        <dbReference type="Rhea" id="RHEA-COMP:11727"/>
        <dbReference type="Rhea" id="RHEA-COMP:11728"/>
        <dbReference type="ChEBI" id="CHEBI:13193"/>
        <dbReference type="ChEBI" id="CHEBI:15378"/>
        <dbReference type="ChEBI" id="CHEBI:17499"/>
        <dbReference type="ChEBI" id="CHEBI:29950"/>
        <dbReference type="ChEBI" id="CHEBI:30616"/>
        <dbReference type="ChEBI" id="CHEBI:33019"/>
        <dbReference type="ChEBI" id="CHEBI:61963"/>
        <dbReference type="ChEBI" id="CHEBI:65315"/>
        <dbReference type="ChEBI" id="CHEBI:87170"/>
        <dbReference type="ChEBI" id="CHEBI:456215"/>
        <dbReference type="EC" id="2.8.1.13"/>
    </reaction>
</comment>
<reference evidence="12 13" key="1">
    <citation type="submission" date="2021-03" db="EMBL/GenBank/DDBJ databases">
        <title>Genomic Encyclopedia of Type Strains, Phase IV (KMG-IV): sequencing the most valuable type-strain genomes for metagenomic binning, comparative biology and taxonomic classification.</title>
        <authorList>
            <person name="Goeker M."/>
        </authorList>
    </citation>
    <scope>NUCLEOTIDE SEQUENCE [LARGE SCALE GENOMIC DNA]</scope>
    <source>
        <strain evidence="12 13">DSM 27563</strain>
    </source>
</reference>
<dbReference type="RefSeq" id="WP_210061774.1">
    <property type="nucleotide sequence ID" value="NZ_JAGGLJ010000017.1"/>
</dbReference>
<dbReference type="HAMAP" id="MF_00144">
    <property type="entry name" value="tRNA_thiouridyl_MnmA"/>
    <property type="match status" value="1"/>
</dbReference>
<keyword evidence="9" id="KW-0963">Cytoplasm</keyword>
<feature type="site" description="Interaction with tRNA" evidence="9">
    <location>
        <position position="126"/>
    </location>
</feature>
<feature type="active site" description="Cysteine persulfide intermediate" evidence="9">
    <location>
        <position position="197"/>
    </location>
</feature>
<dbReference type="GO" id="GO:0016740">
    <property type="term" value="F:transferase activity"/>
    <property type="evidence" value="ECO:0007669"/>
    <property type="project" value="UniProtKB-KW"/>
</dbReference>
<organism evidence="12 13">
    <name type="scientific">Peptoniphilus stercorisuis</name>
    <dbReference type="NCBI Taxonomy" id="1436965"/>
    <lineage>
        <taxon>Bacteria</taxon>
        <taxon>Bacillati</taxon>
        <taxon>Bacillota</taxon>
        <taxon>Tissierellia</taxon>
        <taxon>Tissierellales</taxon>
        <taxon>Peptoniphilaceae</taxon>
        <taxon>Peptoniphilus</taxon>
    </lineage>
</organism>
<evidence type="ECO:0000256" key="9">
    <source>
        <dbReference type="HAMAP-Rule" id="MF_00144"/>
    </source>
</evidence>
<evidence type="ECO:0000256" key="3">
    <source>
        <dbReference type="ARBA" id="ARBA00022694"/>
    </source>
</evidence>
<sequence length="356" mass="40221">MTESKSVVLGMSGGVDSSVCALLLKEQGYDVTAVFMKNWDEDEDDGVCTATDDYLDVVRVCGELGIKYYTVNFEKEYRDNVFSYFLSEYKKGRTPNPDVMCNTEIKFKAFLDFAMKFDTDYIAMGHYARTKTENGKTYLLKGLDQNKDQSYFLSRVKEEALAKTLFPIGEMDKSEVRRIAEENNLATANKKDSTGICFIGERNFNEFLDQFLFTKEGDIYSVDGEYLGKHSGLMHYTIGQRRGIGIGGVGSGEPFFVADKDLKNNRLIVAQGVKNPALYKDEFYCEDPFWITEKPSFPLECKGKIRYRAKDEDMVVTEESNGDLHVTLKTPLKGVTPGQVCVFYQDDICLGSGIIK</sequence>
<evidence type="ECO:0000256" key="7">
    <source>
        <dbReference type="ARBA" id="ARBA00023157"/>
    </source>
</evidence>
<keyword evidence="2 9" id="KW-0808">Transferase</keyword>
<dbReference type="Gene3D" id="2.30.30.280">
    <property type="entry name" value="Adenine nucleotide alpha hydrolases-like domains"/>
    <property type="match status" value="1"/>
</dbReference>
<name>A0ABS4KDZ9_9FIRM</name>
<dbReference type="NCBIfam" id="NF001138">
    <property type="entry name" value="PRK00143.1"/>
    <property type="match status" value="1"/>
</dbReference>
<evidence type="ECO:0000256" key="4">
    <source>
        <dbReference type="ARBA" id="ARBA00022741"/>
    </source>
</evidence>
<dbReference type="PANTHER" id="PTHR11933">
    <property type="entry name" value="TRNA 5-METHYLAMINOMETHYL-2-THIOURIDYLATE -METHYLTRANSFERASE"/>
    <property type="match status" value="1"/>
</dbReference>
<dbReference type="EMBL" id="JAGGLJ010000017">
    <property type="protein sequence ID" value="MBP2025982.1"/>
    <property type="molecule type" value="Genomic_DNA"/>
</dbReference>
<dbReference type="PANTHER" id="PTHR11933:SF5">
    <property type="entry name" value="MITOCHONDRIAL TRNA-SPECIFIC 2-THIOURIDYLASE 1"/>
    <property type="match status" value="1"/>
</dbReference>
<dbReference type="SUPFAM" id="SSF52402">
    <property type="entry name" value="Adenine nucleotide alpha hydrolases-like"/>
    <property type="match status" value="1"/>
</dbReference>
<comment type="caution">
    <text evidence="9">Lacks conserved residue(s) required for the propagation of feature annotation.</text>
</comment>
<dbReference type="Pfam" id="PF20258">
    <property type="entry name" value="tRNA_Me_trans_C"/>
    <property type="match status" value="1"/>
</dbReference>
<keyword evidence="1 9" id="KW-0820">tRNA-binding</keyword>
<keyword evidence="3 9" id="KW-0819">tRNA processing</keyword>
<dbReference type="InterPro" id="IPR023382">
    <property type="entry name" value="MnmA-like_central_sf"/>
</dbReference>
<feature type="domain" description="tRNA-specific 2-thiouridylase MnmA-like central" evidence="11">
    <location>
        <begin position="206"/>
        <end position="271"/>
    </location>
</feature>
<feature type="region of interest" description="Interaction with target base in tRNA" evidence="9">
    <location>
        <begin position="96"/>
        <end position="98"/>
    </location>
</feature>
<feature type="binding site" evidence="9">
    <location>
        <position position="36"/>
    </location>
    <ligand>
        <name>ATP</name>
        <dbReference type="ChEBI" id="CHEBI:30616"/>
    </ligand>
</feature>
<evidence type="ECO:0000256" key="8">
    <source>
        <dbReference type="ARBA" id="ARBA00051542"/>
    </source>
</evidence>
<proteinExistence type="inferred from homology"/>
<dbReference type="EC" id="2.8.1.13" evidence="9"/>
<feature type="binding site" evidence="9">
    <location>
        <begin position="10"/>
        <end position="17"/>
    </location>
    <ligand>
        <name>ATP</name>
        <dbReference type="ChEBI" id="CHEBI:30616"/>
    </ligand>
</feature>
<evidence type="ECO:0000256" key="6">
    <source>
        <dbReference type="ARBA" id="ARBA00022884"/>
    </source>
</evidence>
<dbReference type="Gene3D" id="2.40.30.10">
    <property type="entry name" value="Translation factors"/>
    <property type="match status" value="1"/>
</dbReference>
<feature type="active site" description="Nucleophile" evidence="9">
    <location>
        <position position="101"/>
    </location>
</feature>
<dbReference type="CDD" id="cd01998">
    <property type="entry name" value="MnmA_TRMU-like"/>
    <property type="match status" value="1"/>
</dbReference>
<feature type="site" description="Interaction with tRNA" evidence="9">
    <location>
        <position position="339"/>
    </location>
</feature>
<evidence type="ECO:0000259" key="11">
    <source>
        <dbReference type="Pfam" id="PF20259"/>
    </source>
</evidence>
<dbReference type="InterPro" id="IPR004506">
    <property type="entry name" value="MnmA-like"/>
</dbReference>
<keyword evidence="7" id="KW-1015">Disulfide bond</keyword>
<dbReference type="InterPro" id="IPR046885">
    <property type="entry name" value="MnmA-like_C"/>
</dbReference>
<dbReference type="InterPro" id="IPR014729">
    <property type="entry name" value="Rossmann-like_a/b/a_fold"/>
</dbReference>
<evidence type="ECO:0000256" key="2">
    <source>
        <dbReference type="ARBA" id="ARBA00022679"/>
    </source>
</evidence>
<feature type="domain" description="tRNA-specific 2-thiouridylase MnmA-like C-terminal" evidence="10">
    <location>
        <begin position="281"/>
        <end position="355"/>
    </location>
</feature>
<dbReference type="Pfam" id="PF03054">
    <property type="entry name" value="tRNA_Me_trans"/>
    <property type="match status" value="1"/>
</dbReference>
<gene>
    <name evidence="9" type="primary">mnmA</name>
    <name evidence="12" type="ORF">J2Z71_001534</name>
</gene>
<keyword evidence="5 9" id="KW-0067">ATP-binding</keyword>
<comment type="caution">
    <text evidence="12">The sequence shown here is derived from an EMBL/GenBank/DDBJ whole genome shotgun (WGS) entry which is preliminary data.</text>
</comment>
<comment type="function">
    <text evidence="9">Catalyzes the 2-thiolation of uridine at the wobble position (U34) of tRNA, leading to the formation of s(2)U34.</text>
</comment>
<evidence type="ECO:0000256" key="1">
    <source>
        <dbReference type="ARBA" id="ARBA00022555"/>
    </source>
</evidence>
<evidence type="ECO:0000313" key="12">
    <source>
        <dbReference type="EMBL" id="MBP2025982.1"/>
    </source>
</evidence>
<comment type="similarity">
    <text evidence="9">Belongs to the MnmA/TRMU family.</text>
</comment>
<keyword evidence="4 9" id="KW-0547">Nucleotide-binding</keyword>
<evidence type="ECO:0000313" key="13">
    <source>
        <dbReference type="Proteomes" id="UP001519306"/>
    </source>
</evidence>
<dbReference type="Pfam" id="PF20259">
    <property type="entry name" value="tRNA_Me_trans_M"/>
    <property type="match status" value="1"/>
</dbReference>
<feature type="region of interest" description="Interaction with tRNA" evidence="9">
    <location>
        <begin position="306"/>
        <end position="307"/>
    </location>
</feature>
<feature type="binding site" evidence="9">
    <location>
        <position position="125"/>
    </location>
    <ligand>
        <name>ATP</name>
        <dbReference type="ChEBI" id="CHEBI:30616"/>
    </ligand>
</feature>
<keyword evidence="6 9" id="KW-0694">RNA-binding</keyword>
<protein>
    <recommendedName>
        <fullName evidence="9">tRNA-specific 2-thiouridylase MnmA</fullName>
        <ecNumber evidence="9">2.8.1.13</ecNumber>
    </recommendedName>
</protein>
<dbReference type="Proteomes" id="UP001519306">
    <property type="component" value="Unassembled WGS sequence"/>
</dbReference>
<dbReference type="InterPro" id="IPR046884">
    <property type="entry name" value="MnmA-like_central"/>
</dbReference>
<dbReference type="Gene3D" id="3.40.50.620">
    <property type="entry name" value="HUPs"/>
    <property type="match status" value="1"/>
</dbReference>
<feature type="region of interest" description="Interaction with tRNA" evidence="9">
    <location>
        <begin position="147"/>
        <end position="149"/>
    </location>
</feature>